<dbReference type="EMBL" id="LWDX02050031">
    <property type="protein sequence ID" value="OEL20656.1"/>
    <property type="molecule type" value="Genomic_DNA"/>
</dbReference>
<evidence type="ECO:0000256" key="13">
    <source>
        <dbReference type="ARBA" id="ARBA00022989"/>
    </source>
</evidence>
<dbReference type="AlphaFoldDB" id="A0A1E5V677"/>
<dbReference type="Pfam" id="PF23598">
    <property type="entry name" value="LRR_14"/>
    <property type="match status" value="1"/>
</dbReference>
<keyword evidence="4" id="KW-0723">Serine/threonine-protein kinase</keyword>
<dbReference type="GO" id="GO:0004674">
    <property type="term" value="F:protein serine/threonine kinase activity"/>
    <property type="evidence" value="ECO:0007669"/>
    <property type="project" value="UniProtKB-KW"/>
</dbReference>
<evidence type="ECO:0000256" key="3">
    <source>
        <dbReference type="ARBA" id="ARBA00022475"/>
    </source>
</evidence>
<evidence type="ECO:0000256" key="17">
    <source>
        <dbReference type="ARBA" id="ARBA00048679"/>
    </source>
</evidence>
<dbReference type="PANTHER" id="PTHR45974">
    <property type="entry name" value="RECEPTOR-LIKE PROTEIN 55"/>
    <property type="match status" value="1"/>
</dbReference>
<dbReference type="InterPro" id="IPR008271">
    <property type="entry name" value="Ser/Thr_kinase_AS"/>
</dbReference>
<dbReference type="SUPFAM" id="SSF56112">
    <property type="entry name" value="Protein kinase-like (PK-like)"/>
    <property type="match status" value="1"/>
</dbReference>
<dbReference type="PROSITE" id="PS00107">
    <property type="entry name" value="PROTEIN_KINASE_ATP"/>
    <property type="match status" value="1"/>
</dbReference>
<dbReference type="Gene3D" id="3.80.10.10">
    <property type="entry name" value="Ribonuclease Inhibitor"/>
    <property type="match status" value="1"/>
</dbReference>
<keyword evidence="14 20" id="KW-0472">Membrane</keyword>
<dbReference type="InterPro" id="IPR017441">
    <property type="entry name" value="Protein_kinase_ATP_BS"/>
</dbReference>
<keyword evidence="11 23" id="KW-0418">Kinase</keyword>
<dbReference type="OrthoDB" id="2020077at2759"/>
<comment type="subcellular location">
    <subcellularLocation>
        <location evidence="1">Cell membrane</location>
        <topology evidence="1">Single-pass membrane protein</topology>
    </subcellularLocation>
</comment>
<comment type="caution">
    <text evidence="23">The sequence shown here is derived from an EMBL/GenBank/DDBJ whole genome shotgun (WGS) entry which is preliminary data.</text>
</comment>
<dbReference type="InterPro" id="IPR011009">
    <property type="entry name" value="Kinase-like_dom_sf"/>
</dbReference>
<evidence type="ECO:0000256" key="7">
    <source>
        <dbReference type="ARBA" id="ARBA00022692"/>
    </source>
</evidence>
<dbReference type="Gene3D" id="3.30.200.20">
    <property type="entry name" value="Phosphorylase Kinase, domain 1"/>
    <property type="match status" value="1"/>
</dbReference>
<keyword evidence="15" id="KW-0325">Glycoprotein</keyword>
<keyword evidence="5" id="KW-0433">Leucine-rich repeat</keyword>
<evidence type="ECO:0000313" key="24">
    <source>
        <dbReference type="Proteomes" id="UP000095767"/>
    </source>
</evidence>
<keyword evidence="7 20" id="KW-0812">Transmembrane</keyword>
<evidence type="ECO:0000256" key="18">
    <source>
        <dbReference type="PROSITE-ProRule" id="PRU10141"/>
    </source>
</evidence>
<reference evidence="23 24" key="1">
    <citation type="submission" date="2016-09" db="EMBL/GenBank/DDBJ databases">
        <title>The draft genome of Dichanthelium oligosanthes: A C3 panicoid grass species.</title>
        <authorList>
            <person name="Studer A.J."/>
            <person name="Schnable J.C."/>
            <person name="Brutnell T.P."/>
        </authorList>
    </citation>
    <scope>NUCLEOTIDE SEQUENCE [LARGE SCALE GENOMIC DNA]</scope>
    <source>
        <strain evidence="24">cv. Kellogg 1175</strain>
        <tissue evidence="23">Leaf</tissue>
    </source>
</reference>
<evidence type="ECO:0000256" key="21">
    <source>
        <dbReference type="SAM" id="SignalP"/>
    </source>
</evidence>
<name>A0A1E5V677_9POAL</name>
<dbReference type="PROSITE" id="PS50011">
    <property type="entry name" value="PROTEIN_KINASE_DOM"/>
    <property type="match status" value="1"/>
</dbReference>
<keyword evidence="3" id="KW-1003">Cell membrane</keyword>
<dbReference type="GO" id="GO:0005524">
    <property type="term" value="F:ATP binding"/>
    <property type="evidence" value="ECO:0007669"/>
    <property type="project" value="UniProtKB-UniRule"/>
</dbReference>
<keyword evidence="24" id="KW-1185">Reference proteome</keyword>
<gene>
    <name evidence="23" type="ORF">BAE44_0018317</name>
</gene>
<dbReference type="EC" id="2.7.11.1" evidence="2"/>
<evidence type="ECO:0000259" key="22">
    <source>
        <dbReference type="PROSITE" id="PS50011"/>
    </source>
</evidence>
<dbReference type="InterPro" id="IPR000719">
    <property type="entry name" value="Prot_kinase_dom"/>
</dbReference>
<dbReference type="FunFam" id="3.80.10.10:FF:000299">
    <property type="entry name" value="Piriformospora indica-insensitive protein 2"/>
    <property type="match status" value="1"/>
</dbReference>
<dbReference type="Gene3D" id="1.10.510.10">
    <property type="entry name" value="Transferase(Phosphotransferase) domain 1"/>
    <property type="match status" value="1"/>
</dbReference>
<evidence type="ECO:0000256" key="12">
    <source>
        <dbReference type="ARBA" id="ARBA00022840"/>
    </source>
</evidence>
<sequence>MGNVGGILHAVILLLLYTGCVDVARGQTTDPAEGVSSSDSNNILHYSDTPQLFKMNLSGTLAPEVGLLSQLKTLDFMWNNLTGNIPKEVGNIRTLKLITLNGNQLSGSLPDEIGYLVNLNRLQIDENNISGPIPKSFANLISIKHLHMNNNSLSGQIPSELSRLPSLLHLLVDNNNLSGPLPPKLAETHSLQILSLRNCSLQGAVPDLSGIPEFGYFDLSHNFLNGNVPSNFSGLPNLQFLSVNGNLLNGSVPPTIWSNITFTGNRTLILDFQNNSLDTIPDAFEPPEPVTVLLYGNPVCTTSNAARAANLCQPTSVIEEPSGEGRQVNNMCTPCSTDKNYEYNPASPIPCICAVPLGVGFRLKSPGISDFRPYKEAFEIDLTSLLELHVYQLYIERYIWETGPRLNTHLKLFPDRTNLFNMTEVKRLRQVLAGWQITLSDVFGPYEFLNFTLGSYTDEFPTVVSSGLKRGALAGILVGTIVAAIALSVVSTVFIMKRRRKRRTVSRRSLLSRFSVKIDGVRCFTFDEMAAATSDFNISAQVGQGGYGKVYKGKLADGTAVAIKRAHEDSLQGSKEFCTEIELLSRLHHRNLVSLVGYCDEEDEQYLPLIENCVFQMLVYEFMPNGTLRDHLSAKTERPLSFGRRVQIALGAAKGILYLHTEANPPIFHRDVKASNILLDSKFVAKVADFGLSRLAPVPDVEGILPAHISTVVKGTPGYLDPEYFLTHKLTERSDVYSLGVVFLELLTGMKPIQHGKNIVREVNMAYQSGDISSIIDSRMSSYPPECVTRFFSLAIKCCRDETEARPFMADIVRELETIRSMLPEGEDVMSETSGSGLLTKTMSSTSTTTAPLYVSSHMSGSGQVDSGIPSGTIAPR</sequence>
<evidence type="ECO:0000256" key="11">
    <source>
        <dbReference type="ARBA" id="ARBA00022777"/>
    </source>
</evidence>
<comment type="catalytic activity">
    <reaction evidence="16">
        <text>L-threonyl-[protein] + ATP = O-phospho-L-threonyl-[protein] + ADP + H(+)</text>
        <dbReference type="Rhea" id="RHEA:46608"/>
        <dbReference type="Rhea" id="RHEA-COMP:11060"/>
        <dbReference type="Rhea" id="RHEA-COMP:11605"/>
        <dbReference type="ChEBI" id="CHEBI:15378"/>
        <dbReference type="ChEBI" id="CHEBI:30013"/>
        <dbReference type="ChEBI" id="CHEBI:30616"/>
        <dbReference type="ChEBI" id="CHEBI:61977"/>
        <dbReference type="ChEBI" id="CHEBI:456216"/>
        <dbReference type="EC" id="2.7.11.1"/>
    </reaction>
</comment>
<dbReference type="InterPro" id="IPR055414">
    <property type="entry name" value="LRR_R13L4/SHOC2-like"/>
</dbReference>
<evidence type="ECO:0000256" key="9">
    <source>
        <dbReference type="ARBA" id="ARBA00022737"/>
    </source>
</evidence>
<proteinExistence type="predicted"/>
<feature type="domain" description="Protein kinase" evidence="22">
    <location>
        <begin position="536"/>
        <end position="819"/>
    </location>
</feature>
<evidence type="ECO:0000256" key="1">
    <source>
        <dbReference type="ARBA" id="ARBA00004162"/>
    </source>
</evidence>
<evidence type="ECO:0000256" key="2">
    <source>
        <dbReference type="ARBA" id="ARBA00012513"/>
    </source>
</evidence>
<keyword evidence="13 20" id="KW-1133">Transmembrane helix</keyword>
<keyword evidence="8 21" id="KW-0732">Signal</keyword>
<dbReference type="FunFam" id="3.30.200.20:FF:000039">
    <property type="entry name" value="receptor-like protein kinase FERONIA"/>
    <property type="match status" value="1"/>
</dbReference>
<feature type="signal peptide" evidence="21">
    <location>
        <begin position="1"/>
        <end position="26"/>
    </location>
</feature>
<evidence type="ECO:0000313" key="23">
    <source>
        <dbReference type="EMBL" id="OEL20656.1"/>
    </source>
</evidence>
<dbReference type="InterPro" id="IPR032675">
    <property type="entry name" value="LRR_dom_sf"/>
</dbReference>
<protein>
    <recommendedName>
        <fullName evidence="2">non-specific serine/threonine protein kinase</fullName>
        <ecNumber evidence="2">2.7.11.1</ecNumber>
    </recommendedName>
</protein>
<keyword evidence="9" id="KW-0677">Repeat</keyword>
<evidence type="ECO:0000256" key="19">
    <source>
        <dbReference type="SAM" id="MobiDB-lite"/>
    </source>
</evidence>
<evidence type="ECO:0000256" key="10">
    <source>
        <dbReference type="ARBA" id="ARBA00022741"/>
    </source>
</evidence>
<feature type="chain" id="PRO_5009187833" description="non-specific serine/threonine protein kinase" evidence="21">
    <location>
        <begin position="27"/>
        <end position="877"/>
    </location>
</feature>
<keyword evidence="10 18" id="KW-0547">Nucleotide-binding</keyword>
<evidence type="ECO:0000256" key="16">
    <source>
        <dbReference type="ARBA" id="ARBA00047899"/>
    </source>
</evidence>
<dbReference type="GO" id="GO:0005886">
    <property type="term" value="C:plasma membrane"/>
    <property type="evidence" value="ECO:0007669"/>
    <property type="project" value="UniProtKB-SubCell"/>
</dbReference>
<dbReference type="FunFam" id="1.10.510.10:FF:000453">
    <property type="entry name" value="LRR receptor-like serine/threonine-protein kinase HSL2"/>
    <property type="match status" value="1"/>
</dbReference>
<dbReference type="InterPro" id="IPR001245">
    <property type="entry name" value="Ser-Thr/Tyr_kinase_cat_dom"/>
</dbReference>
<accession>A0A1E5V677</accession>
<dbReference type="Pfam" id="PF07714">
    <property type="entry name" value="PK_Tyr_Ser-Thr"/>
    <property type="match status" value="1"/>
</dbReference>
<keyword evidence="6" id="KW-0808">Transferase</keyword>
<evidence type="ECO:0000256" key="5">
    <source>
        <dbReference type="ARBA" id="ARBA00022614"/>
    </source>
</evidence>
<dbReference type="STRING" id="888268.A0A1E5V677"/>
<evidence type="ECO:0000256" key="14">
    <source>
        <dbReference type="ARBA" id="ARBA00023136"/>
    </source>
</evidence>
<comment type="catalytic activity">
    <reaction evidence="17">
        <text>L-seryl-[protein] + ATP = O-phospho-L-seryl-[protein] + ADP + H(+)</text>
        <dbReference type="Rhea" id="RHEA:17989"/>
        <dbReference type="Rhea" id="RHEA-COMP:9863"/>
        <dbReference type="Rhea" id="RHEA-COMP:11604"/>
        <dbReference type="ChEBI" id="CHEBI:15378"/>
        <dbReference type="ChEBI" id="CHEBI:29999"/>
        <dbReference type="ChEBI" id="CHEBI:30616"/>
        <dbReference type="ChEBI" id="CHEBI:83421"/>
        <dbReference type="ChEBI" id="CHEBI:456216"/>
        <dbReference type="EC" id="2.7.11.1"/>
    </reaction>
</comment>
<evidence type="ECO:0000256" key="4">
    <source>
        <dbReference type="ARBA" id="ARBA00022527"/>
    </source>
</evidence>
<keyword evidence="23" id="KW-0675">Receptor</keyword>
<dbReference type="Proteomes" id="UP000095767">
    <property type="component" value="Unassembled WGS sequence"/>
</dbReference>
<feature type="region of interest" description="Disordered" evidence="19">
    <location>
        <begin position="858"/>
        <end position="877"/>
    </location>
</feature>
<keyword evidence="12 18" id="KW-0067">ATP-binding</keyword>
<dbReference type="SMART" id="SM00220">
    <property type="entry name" value="S_TKc"/>
    <property type="match status" value="1"/>
</dbReference>
<feature type="transmembrane region" description="Helical" evidence="20">
    <location>
        <begin position="472"/>
        <end position="496"/>
    </location>
</feature>
<dbReference type="CDD" id="cd14066">
    <property type="entry name" value="STKc_IRAK"/>
    <property type="match status" value="1"/>
</dbReference>
<evidence type="ECO:0000256" key="6">
    <source>
        <dbReference type="ARBA" id="ARBA00022679"/>
    </source>
</evidence>
<feature type="binding site" evidence="18">
    <location>
        <position position="564"/>
    </location>
    <ligand>
        <name>ATP</name>
        <dbReference type="ChEBI" id="CHEBI:30616"/>
    </ligand>
</feature>
<dbReference type="PANTHER" id="PTHR45974:SF234">
    <property type="entry name" value="PROTEIN KINASE DOMAIN-CONTAINING PROTEIN"/>
    <property type="match status" value="1"/>
</dbReference>
<evidence type="ECO:0000256" key="8">
    <source>
        <dbReference type="ARBA" id="ARBA00022729"/>
    </source>
</evidence>
<evidence type="ECO:0000256" key="20">
    <source>
        <dbReference type="SAM" id="Phobius"/>
    </source>
</evidence>
<dbReference type="PROSITE" id="PS00108">
    <property type="entry name" value="PROTEIN_KINASE_ST"/>
    <property type="match status" value="1"/>
</dbReference>
<dbReference type="SUPFAM" id="SSF52058">
    <property type="entry name" value="L domain-like"/>
    <property type="match status" value="1"/>
</dbReference>
<evidence type="ECO:0000256" key="15">
    <source>
        <dbReference type="ARBA" id="ARBA00023180"/>
    </source>
</evidence>
<organism evidence="23 24">
    <name type="scientific">Dichanthelium oligosanthes</name>
    <dbReference type="NCBI Taxonomy" id="888268"/>
    <lineage>
        <taxon>Eukaryota</taxon>
        <taxon>Viridiplantae</taxon>
        <taxon>Streptophyta</taxon>
        <taxon>Embryophyta</taxon>
        <taxon>Tracheophyta</taxon>
        <taxon>Spermatophyta</taxon>
        <taxon>Magnoliopsida</taxon>
        <taxon>Liliopsida</taxon>
        <taxon>Poales</taxon>
        <taxon>Poaceae</taxon>
        <taxon>PACMAD clade</taxon>
        <taxon>Panicoideae</taxon>
        <taxon>Panicodae</taxon>
        <taxon>Paniceae</taxon>
        <taxon>Dichantheliinae</taxon>
        <taxon>Dichanthelium</taxon>
    </lineage>
</organism>